<dbReference type="SUPFAM" id="SSF160544">
    <property type="entry name" value="EscU C-terminal domain-like"/>
    <property type="match status" value="1"/>
</dbReference>
<gene>
    <name evidence="1" type="ORF">FLK61_32650</name>
</gene>
<dbReference type="PRINTS" id="PR00950">
    <property type="entry name" value="TYPE3IMSPROT"/>
</dbReference>
<dbReference type="GO" id="GO:0009306">
    <property type="term" value="P:protein secretion"/>
    <property type="evidence" value="ECO:0007669"/>
    <property type="project" value="InterPro"/>
</dbReference>
<dbReference type="PANTHER" id="PTHR30531">
    <property type="entry name" value="FLAGELLAR BIOSYNTHETIC PROTEIN FLHB"/>
    <property type="match status" value="1"/>
</dbReference>
<dbReference type="Proteomes" id="UP000318138">
    <property type="component" value="Chromosome"/>
</dbReference>
<protein>
    <submittedName>
        <fullName evidence="1">EscU/YscU/HrcU family type III secretion system export apparatus switch protein</fullName>
    </submittedName>
</protein>
<dbReference type="GO" id="GO:0005886">
    <property type="term" value="C:plasma membrane"/>
    <property type="evidence" value="ECO:0007669"/>
    <property type="project" value="TreeGrafter"/>
</dbReference>
<dbReference type="AlphaFoldDB" id="A0A859FDL5"/>
<dbReference type="KEGG" id="psua:FLK61_32650"/>
<dbReference type="EMBL" id="CP041372">
    <property type="protein sequence ID" value="QKS71453.1"/>
    <property type="molecule type" value="Genomic_DNA"/>
</dbReference>
<dbReference type="InterPro" id="IPR029025">
    <property type="entry name" value="T3SS_substrate_exporter_C"/>
</dbReference>
<dbReference type="InterPro" id="IPR006135">
    <property type="entry name" value="T3SS_substrate_exporter"/>
</dbReference>
<evidence type="ECO:0000313" key="1">
    <source>
        <dbReference type="EMBL" id="QKS71453.1"/>
    </source>
</evidence>
<dbReference type="Gene3D" id="3.40.1690.10">
    <property type="entry name" value="secretion proteins EscU"/>
    <property type="match status" value="1"/>
</dbReference>
<organism evidence="1 2">
    <name type="scientific">Paenalkalicoccus suaedae</name>
    <dbReference type="NCBI Taxonomy" id="2592382"/>
    <lineage>
        <taxon>Bacteria</taxon>
        <taxon>Bacillati</taxon>
        <taxon>Bacillota</taxon>
        <taxon>Bacilli</taxon>
        <taxon>Bacillales</taxon>
        <taxon>Bacillaceae</taxon>
        <taxon>Paenalkalicoccus</taxon>
    </lineage>
</organism>
<accession>A0A859FDL5</accession>
<dbReference type="Pfam" id="PF01312">
    <property type="entry name" value="Bac_export_2"/>
    <property type="match status" value="1"/>
</dbReference>
<sequence length="97" mass="11210">MSKRPYHQNKAIALHYDSNKDDAPTVKAKGQGYVADEILKRAREHDIPIQEDPSLVQMLSQLEINERIPENLYEVVAEVFSFVYQLDKEKGKPVKKK</sequence>
<reference evidence="2" key="1">
    <citation type="submission" date="2019-07" db="EMBL/GenBank/DDBJ databases">
        <title>Bacillus alkalisoli sp. nov. isolated from saline soil.</title>
        <authorList>
            <person name="Sun J.-Q."/>
            <person name="Xu L."/>
        </authorList>
    </citation>
    <scope>NUCLEOTIDE SEQUENCE [LARGE SCALE GENOMIC DNA]</scope>
    <source>
        <strain evidence="2">M4U3P1</strain>
    </source>
</reference>
<proteinExistence type="predicted"/>
<evidence type="ECO:0000313" key="2">
    <source>
        <dbReference type="Proteomes" id="UP000318138"/>
    </source>
</evidence>
<dbReference type="RefSeq" id="WP_176009488.1">
    <property type="nucleotide sequence ID" value="NZ_CP041372.2"/>
</dbReference>
<name>A0A859FDL5_9BACI</name>
<keyword evidence="2" id="KW-1185">Reference proteome</keyword>
<dbReference type="PANTHER" id="PTHR30531:SF12">
    <property type="entry name" value="FLAGELLAR BIOSYNTHETIC PROTEIN FLHB"/>
    <property type="match status" value="1"/>
</dbReference>